<feature type="transmembrane region" description="Helical" evidence="6">
    <location>
        <begin position="128"/>
        <end position="148"/>
    </location>
</feature>
<dbReference type="InterPro" id="IPR001123">
    <property type="entry name" value="LeuE-type"/>
</dbReference>
<feature type="transmembrane region" description="Helical" evidence="6">
    <location>
        <begin position="41"/>
        <end position="64"/>
    </location>
</feature>
<protein>
    <submittedName>
        <fullName evidence="8">LysE family translocator</fullName>
    </submittedName>
    <submittedName>
        <fullName evidence="7">Threonine/homoserine/homoserine lactone efflux protein</fullName>
    </submittedName>
</protein>
<gene>
    <name evidence="7" type="ORF">HNQ96_001414</name>
    <name evidence="8" type="ORF">IHE39_10090</name>
</gene>
<feature type="transmembrane region" description="Helical" evidence="6">
    <location>
        <begin position="154"/>
        <end position="172"/>
    </location>
</feature>
<dbReference type="AlphaFoldDB" id="A0A8E1WBB7"/>
<name>A0A8E1WBB7_9HYPH</name>
<evidence type="ECO:0000313" key="10">
    <source>
        <dbReference type="Proteomes" id="UP000598227"/>
    </source>
</evidence>
<dbReference type="Proteomes" id="UP000598227">
    <property type="component" value="Unassembled WGS sequence"/>
</dbReference>
<evidence type="ECO:0000256" key="2">
    <source>
        <dbReference type="ARBA" id="ARBA00022475"/>
    </source>
</evidence>
<reference evidence="7 9" key="1">
    <citation type="submission" date="2020-08" db="EMBL/GenBank/DDBJ databases">
        <title>Genomic Encyclopedia of Type Strains, Phase IV (KMG-IV): sequencing the most valuable type-strain genomes for metagenomic binning, comparative biology and taxonomic classification.</title>
        <authorList>
            <person name="Goeker M."/>
        </authorList>
    </citation>
    <scope>NUCLEOTIDE SEQUENCE [LARGE SCALE GENOMIC DNA]</scope>
    <source>
        <strain evidence="7 9">DSM 17454</strain>
    </source>
</reference>
<evidence type="ECO:0000256" key="4">
    <source>
        <dbReference type="ARBA" id="ARBA00022989"/>
    </source>
</evidence>
<dbReference type="GO" id="GO:0015171">
    <property type="term" value="F:amino acid transmembrane transporter activity"/>
    <property type="evidence" value="ECO:0007669"/>
    <property type="project" value="TreeGrafter"/>
</dbReference>
<dbReference type="Proteomes" id="UP000532373">
    <property type="component" value="Unassembled WGS sequence"/>
</dbReference>
<keyword evidence="3 6" id="KW-0812">Transmembrane</keyword>
<dbReference type="RefSeq" id="WP_184768070.1">
    <property type="nucleotide sequence ID" value="NZ_JACHGI010000002.1"/>
</dbReference>
<dbReference type="PANTHER" id="PTHR30086:SF20">
    <property type="entry name" value="ARGININE EXPORTER PROTEIN ARGO-RELATED"/>
    <property type="match status" value="1"/>
</dbReference>
<keyword evidence="5 6" id="KW-0472">Membrane</keyword>
<proteinExistence type="predicted"/>
<accession>A0A8E1WBB7</accession>
<keyword evidence="2" id="KW-1003">Cell membrane</keyword>
<dbReference type="PANTHER" id="PTHR30086">
    <property type="entry name" value="ARGININE EXPORTER PROTEIN ARGO"/>
    <property type="match status" value="1"/>
</dbReference>
<sequence length="203" mass="21600">MEPTSLLIFAGALLVAAGSPGPSIAALVARVISKGFRDVLPFLAAMWIGEAIWLSLAVFGLAFVAQSFHMAFVVVKWAGVAYLVYLAWKMWTAPVEAREGEMPSQDSPLKLFAAGMAVTLGNPKIMMFYLALLPTIIDLASVTVVGWMELTLTMAAVLIAIDLAWVFAAAQARKLLRSTRAMRIANRVSATTMAGAAAAIAAR</sequence>
<keyword evidence="4 6" id="KW-1133">Transmembrane helix</keyword>
<evidence type="ECO:0000256" key="5">
    <source>
        <dbReference type="ARBA" id="ARBA00023136"/>
    </source>
</evidence>
<organism evidence="7 9">
    <name type="scientific">Aminobacter carboxidus</name>
    <dbReference type="NCBI Taxonomy" id="376165"/>
    <lineage>
        <taxon>Bacteria</taxon>
        <taxon>Pseudomonadati</taxon>
        <taxon>Pseudomonadota</taxon>
        <taxon>Alphaproteobacteria</taxon>
        <taxon>Hyphomicrobiales</taxon>
        <taxon>Phyllobacteriaceae</taxon>
        <taxon>Aminobacter</taxon>
    </lineage>
</organism>
<feature type="transmembrane region" description="Helical" evidence="6">
    <location>
        <begin position="71"/>
        <end position="88"/>
    </location>
</feature>
<evidence type="ECO:0000256" key="6">
    <source>
        <dbReference type="SAM" id="Phobius"/>
    </source>
</evidence>
<comment type="caution">
    <text evidence="7">The sequence shown here is derived from an EMBL/GenBank/DDBJ whole genome shotgun (WGS) entry which is preliminary data.</text>
</comment>
<evidence type="ECO:0000313" key="7">
    <source>
        <dbReference type="EMBL" id="MBB6465556.1"/>
    </source>
</evidence>
<dbReference type="EMBL" id="JACZEP010000002">
    <property type="protein sequence ID" value="MBE1204635.1"/>
    <property type="molecule type" value="Genomic_DNA"/>
</dbReference>
<reference evidence="8 10" key="2">
    <citation type="submission" date="2020-09" db="EMBL/GenBank/DDBJ databases">
        <title>Draft Genome Sequence of Aminobacter carboxidus type strain DSM 1086, a soil Gram-negative carboxydobacterium.</title>
        <authorList>
            <person name="Turrini P."/>
            <person name="Tescari M."/>
            <person name="Artuso I."/>
            <person name="Lugli G.A."/>
            <person name="Frangipani E."/>
            <person name="Ventura M."/>
            <person name="Visca P."/>
        </authorList>
    </citation>
    <scope>NUCLEOTIDE SEQUENCE [LARGE SCALE GENOMIC DNA]</scope>
    <source>
        <strain evidence="8 10">DSM 1086</strain>
    </source>
</reference>
<evidence type="ECO:0000256" key="3">
    <source>
        <dbReference type="ARBA" id="ARBA00022692"/>
    </source>
</evidence>
<evidence type="ECO:0000313" key="9">
    <source>
        <dbReference type="Proteomes" id="UP000532373"/>
    </source>
</evidence>
<evidence type="ECO:0000313" key="8">
    <source>
        <dbReference type="EMBL" id="MBE1204635.1"/>
    </source>
</evidence>
<dbReference type="EMBL" id="JACHGI010000002">
    <property type="protein sequence ID" value="MBB6465556.1"/>
    <property type="molecule type" value="Genomic_DNA"/>
</dbReference>
<dbReference type="Pfam" id="PF01810">
    <property type="entry name" value="LysE"/>
    <property type="match status" value="1"/>
</dbReference>
<dbReference type="GO" id="GO:0005886">
    <property type="term" value="C:plasma membrane"/>
    <property type="evidence" value="ECO:0007669"/>
    <property type="project" value="UniProtKB-SubCell"/>
</dbReference>
<evidence type="ECO:0000256" key="1">
    <source>
        <dbReference type="ARBA" id="ARBA00004651"/>
    </source>
</evidence>
<keyword evidence="10" id="KW-1185">Reference proteome</keyword>
<comment type="subcellular location">
    <subcellularLocation>
        <location evidence="1">Cell membrane</location>
        <topology evidence="1">Multi-pass membrane protein</topology>
    </subcellularLocation>
</comment>